<dbReference type="Pfam" id="PF00359">
    <property type="entry name" value="PTS_EIIA_2"/>
    <property type="match status" value="1"/>
</dbReference>
<keyword evidence="3" id="KW-0010">Activator</keyword>
<name>A0ABW4BEA6_9LACO</name>
<dbReference type="SUPFAM" id="SSF55804">
    <property type="entry name" value="Phoshotransferase/anion transport protein"/>
    <property type="match status" value="1"/>
</dbReference>
<protein>
    <submittedName>
        <fullName evidence="7">BglG family transcription antiterminator</fullName>
    </submittedName>
</protein>
<evidence type="ECO:0000256" key="3">
    <source>
        <dbReference type="ARBA" id="ARBA00023159"/>
    </source>
</evidence>
<dbReference type="SUPFAM" id="SSF63520">
    <property type="entry name" value="PTS-regulatory domain, PRD"/>
    <property type="match status" value="2"/>
</dbReference>
<dbReference type="Pfam" id="PF08279">
    <property type="entry name" value="HTH_11"/>
    <property type="match status" value="1"/>
</dbReference>
<feature type="domain" description="PRD" evidence="6">
    <location>
        <begin position="283"/>
        <end position="389"/>
    </location>
</feature>
<comment type="caution">
    <text evidence="7">The sequence shown here is derived from an EMBL/GenBank/DDBJ whole genome shotgun (WGS) entry which is preliminary data.</text>
</comment>
<dbReference type="Proteomes" id="UP001597199">
    <property type="component" value="Unassembled WGS sequence"/>
</dbReference>
<dbReference type="InterPro" id="IPR036634">
    <property type="entry name" value="PRD_sf"/>
</dbReference>
<dbReference type="InterPro" id="IPR002178">
    <property type="entry name" value="PTS_EIIA_type-2_dom"/>
</dbReference>
<dbReference type="PANTHER" id="PTHR30185:SF12">
    <property type="entry name" value="TRANSCRIPTIONAL REGULATOR MANR"/>
    <property type="match status" value="1"/>
</dbReference>
<keyword evidence="4" id="KW-0804">Transcription</keyword>
<organism evidence="7 8">
    <name type="scientific">Lacticaseibacillus suilingensis</name>
    <dbReference type="NCBI Taxonomy" id="2799577"/>
    <lineage>
        <taxon>Bacteria</taxon>
        <taxon>Bacillati</taxon>
        <taxon>Bacillota</taxon>
        <taxon>Bacilli</taxon>
        <taxon>Lactobacillales</taxon>
        <taxon>Lactobacillaceae</taxon>
        <taxon>Lacticaseibacillus</taxon>
    </lineage>
</organism>
<gene>
    <name evidence="7" type="ORF">ACFQ41_03585</name>
</gene>
<dbReference type="RefSeq" id="WP_204117760.1">
    <property type="nucleotide sequence ID" value="NZ_BOLV01000001.1"/>
</dbReference>
<evidence type="ECO:0000256" key="4">
    <source>
        <dbReference type="ARBA" id="ARBA00023163"/>
    </source>
</evidence>
<dbReference type="PROSITE" id="PS51094">
    <property type="entry name" value="PTS_EIIA_TYPE_2"/>
    <property type="match status" value="1"/>
</dbReference>
<feature type="domain" description="PRD" evidence="6">
    <location>
        <begin position="172"/>
        <end position="275"/>
    </location>
</feature>
<dbReference type="Gene3D" id="1.10.1790.10">
    <property type="entry name" value="PRD domain"/>
    <property type="match status" value="2"/>
</dbReference>
<evidence type="ECO:0000259" key="5">
    <source>
        <dbReference type="PROSITE" id="PS51094"/>
    </source>
</evidence>
<evidence type="ECO:0000256" key="2">
    <source>
        <dbReference type="ARBA" id="ARBA00023015"/>
    </source>
</evidence>
<dbReference type="InterPro" id="IPR011608">
    <property type="entry name" value="PRD"/>
</dbReference>
<dbReference type="Pfam" id="PF00874">
    <property type="entry name" value="PRD"/>
    <property type="match status" value="2"/>
</dbReference>
<feature type="domain" description="PTS EIIA type-2" evidence="5">
    <location>
        <begin position="491"/>
        <end position="631"/>
    </location>
</feature>
<dbReference type="EMBL" id="JBHTOA010000016">
    <property type="protein sequence ID" value="MFD1398388.1"/>
    <property type="molecule type" value="Genomic_DNA"/>
</dbReference>
<dbReference type="Pfam" id="PF05043">
    <property type="entry name" value="Mga"/>
    <property type="match status" value="1"/>
</dbReference>
<proteinExistence type="predicted"/>
<evidence type="ECO:0000256" key="1">
    <source>
        <dbReference type="ARBA" id="ARBA00022737"/>
    </source>
</evidence>
<dbReference type="PANTHER" id="PTHR30185">
    <property type="entry name" value="CRYPTIC BETA-GLUCOSIDE BGL OPERON ANTITERMINATOR"/>
    <property type="match status" value="1"/>
</dbReference>
<evidence type="ECO:0000313" key="8">
    <source>
        <dbReference type="Proteomes" id="UP001597199"/>
    </source>
</evidence>
<dbReference type="InterPro" id="IPR016152">
    <property type="entry name" value="PTrfase/Anion_transptr"/>
</dbReference>
<dbReference type="Gene3D" id="3.40.930.10">
    <property type="entry name" value="Mannitol-specific EII, Chain A"/>
    <property type="match status" value="1"/>
</dbReference>
<accession>A0ABW4BEA6</accession>
<dbReference type="InterPro" id="IPR050661">
    <property type="entry name" value="BglG_antiterminators"/>
</dbReference>
<evidence type="ECO:0000259" key="6">
    <source>
        <dbReference type="PROSITE" id="PS51372"/>
    </source>
</evidence>
<dbReference type="PROSITE" id="PS51372">
    <property type="entry name" value="PRD_2"/>
    <property type="match status" value="2"/>
</dbReference>
<dbReference type="InterPro" id="IPR007737">
    <property type="entry name" value="Mga_HTH"/>
</dbReference>
<keyword evidence="2" id="KW-0805">Transcription regulation</keyword>
<dbReference type="Gene3D" id="1.10.10.10">
    <property type="entry name" value="Winged helix-like DNA-binding domain superfamily/Winged helix DNA-binding domain"/>
    <property type="match status" value="2"/>
</dbReference>
<dbReference type="InterPro" id="IPR036388">
    <property type="entry name" value="WH-like_DNA-bd_sf"/>
</dbReference>
<dbReference type="InterPro" id="IPR013196">
    <property type="entry name" value="HTH_11"/>
</dbReference>
<keyword evidence="8" id="KW-1185">Reference proteome</keyword>
<keyword evidence="1" id="KW-0677">Repeat</keyword>
<sequence>MRQKQITMLQYLATQRERVTSEVLAQYVGVSVRTVKSYIAEINLEFPELILSSNRGYKVNPEQAARALKMKDRIPQDYESRCVFLVKRALLDRHSSVNVFDLCEELFVSFSTLKSDIAKMNTTFAGFNLTFTCTDSKFQIVGSESDKRRLVTHVMSEEVSGQFLDLTFIQDSFPEYRVDIACEQIRDIIRQNDYYVNDFSFINLVLHIMIMVIRIQNGNHTHKNEASIDPHSESAKIVEQLCQFLSDFFSINFNNEDKQEIQLLLKANNGIQIHEATDDTQALVPEDIWNEANDLVTAVNNHFYVDLSSNDFLTPFTLHLKSLRNRIRAHSVVRNPMWESLKLSCPTIYDIATFMAYQLGNFFGAKLSEDEIGFLALHVGTEIERQKRDEVRVSAAILCPHYLGIRDSLYKNIIDDFSGHITIKKFAALENEVPTSGIDMLITTVPVQPKAGRTDVLLPPFSANYDASKISAAIQAIEEGKKVDFLADNFDLYFSKSLFMYVQDPLRQADILKELGNSMIALRHVEPDFLDEIWKRERASSTAFMKVAIPHPMKMNALRTSVAIAIVPRGVEWSSNHVVNVVCMTAFNRMDNQNFHKVYEILIDLFNRPDFMANVQRCKTFADFKTAVVDYYRG</sequence>
<reference evidence="8" key="1">
    <citation type="journal article" date="2019" name="Int. J. Syst. Evol. Microbiol.">
        <title>The Global Catalogue of Microorganisms (GCM) 10K type strain sequencing project: providing services to taxonomists for standard genome sequencing and annotation.</title>
        <authorList>
            <consortium name="The Broad Institute Genomics Platform"/>
            <consortium name="The Broad Institute Genome Sequencing Center for Infectious Disease"/>
            <person name="Wu L."/>
            <person name="Ma J."/>
        </authorList>
    </citation>
    <scope>NUCLEOTIDE SEQUENCE [LARGE SCALE GENOMIC DNA]</scope>
    <source>
        <strain evidence="8">CCM 9110</strain>
    </source>
</reference>
<evidence type="ECO:0000313" key="7">
    <source>
        <dbReference type="EMBL" id="MFD1398388.1"/>
    </source>
</evidence>